<proteinExistence type="predicted"/>
<dbReference type="PATRIC" id="fig|1079994.3.peg.1101"/>
<evidence type="ECO:0000313" key="4">
    <source>
        <dbReference type="Proteomes" id="UP000182690"/>
    </source>
</evidence>
<sequence length="139" mass="15373">MARVEVHPDRVVIRLTASERFAAMRRRDVVLDRSAISSAIVTDDPWVWVRGVRAPGAALPGRLAAGTWRNFTGRDFVLVRRGRKAVVIDFENPEGSEEDHGWRGEFDHFSRVIVSSVHAGELIQALRLDGGATAVDTEG</sequence>
<evidence type="ECO:0000313" key="2">
    <source>
        <dbReference type="EMBL" id="SDQ13098.1"/>
    </source>
</evidence>
<reference evidence="2 4" key="2">
    <citation type="submission" date="2016-10" db="EMBL/GenBank/DDBJ databases">
        <authorList>
            <person name="de Groot N.N."/>
        </authorList>
    </citation>
    <scope>NUCLEOTIDE SEQUENCE [LARGE SCALE GENOMIC DNA]</scope>
    <source>
        <strain evidence="2 4">DSM 22788</strain>
    </source>
</reference>
<organism evidence="1 3">
    <name type="scientific">Leucobacter chromiiresistens</name>
    <dbReference type="NCBI Taxonomy" id="1079994"/>
    <lineage>
        <taxon>Bacteria</taxon>
        <taxon>Bacillati</taxon>
        <taxon>Actinomycetota</taxon>
        <taxon>Actinomycetes</taxon>
        <taxon>Micrococcales</taxon>
        <taxon>Microbacteriaceae</taxon>
        <taxon>Leucobacter</taxon>
    </lineage>
</organism>
<dbReference type="OrthoDB" id="530515at2"/>
<dbReference type="Proteomes" id="UP000182690">
    <property type="component" value="Unassembled WGS sequence"/>
</dbReference>
<dbReference type="eggNOG" id="ENOG50336JA">
    <property type="taxonomic scope" value="Bacteria"/>
</dbReference>
<keyword evidence="3" id="KW-1185">Reference proteome</keyword>
<dbReference type="Proteomes" id="UP000070810">
    <property type="component" value="Unassembled WGS sequence"/>
</dbReference>
<gene>
    <name evidence="1" type="ORF">NS354_05080</name>
    <name evidence="2" type="ORF">SAMN04488565_0765</name>
</gene>
<dbReference type="AlphaFoldDB" id="A0A147EPK4"/>
<dbReference type="EMBL" id="FNKB01000001">
    <property type="protein sequence ID" value="SDQ13098.1"/>
    <property type="molecule type" value="Genomic_DNA"/>
</dbReference>
<evidence type="ECO:0000313" key="3">
    <source>
        <dbReference type="Proteomes" id="UP000070810"/>
    </source>
</evidence>
<evidence type="ECO:0000313" key="1">
    <source>
        <dbReference type="EMBL" id="KTR86374.1"/>
    </source>
</evidence>
<name>A0A147EPK4_9MICO</name>
<protein>
    <submittedName>
        <fullName evidence="1">Uncharacterized protein</fullName>
    </submittedName>
</protein>
<accession>A0A147EPK4</accession>
<dbReference type="RefSeq" id="WP_010157803.1">
    <property type="nucleotide sequence ID" value="NZ_FNKB01000001.1"/>
</dbReference>
<dbReference type="STRING" id="1079994.SAMN04488565_0765"/>
<dbReference type="EMBL" id="LDRK01000023">
    <property type="protein sequence ID" value="KTR86374.1"/>
    <property type="molecule type" value="Genomic_DNA"/>
</dbReference>
<reference evidence="1 3" key="1">
    <citation type="journal article" date="2016" name="Front. Microbiol.">
        <title>Genomic Resource of Rice Seed Associated Bacteria.</title>
        <authorList>
            <person name="Midha S."/>
            <person name="Bansal K."/>
            <person name="Sharma S."/>
            <person name="Kumar N."/>
            <person name="Patil P.P."/>
            <person name="Chaudhry V."/>
            <person name="Patil P.B."/>
        </authorList>
    </citation>
    <scope>NUCLEOTIDE SEQUENCE [LARGE SCALE GENOMIC DNA]</scope>
    <source>
        <strain evidence="1 3">NS354</strain>
    </source>
</reference>